<evidence type="ECO:0000256" key="1">
    <source>
        <dbReference type="ARBA" id="ARBA00009861"/>
    </source>
</evidence>
<accession>A0A843VWZ9</accession>
<dbReference type="PANTHER" id="PTHR31147:SF66">
    <property type="entry name" value="OS05G0315700 PROTEIN"/>
    <property type="match status" value="1"/>
</dbReference>
<dbReference type="GO" id="GO:0016740">
    <property type="term" value="F:transferase activity"/>
    <property type="evidence" value="ECO:0007669"/>
    <property type="project" value="UniProtKB-KW"/>
</dbReference>
<reference evidence="3" key="1">
    <citation type="submission" date="2017-07" db="EMBL/GenBank/DDBJ databases">
        <title>Taro Niue Genome Assembly and Annotation.</title>
        <authorList>
            <person name="Atibalentja N."/>
            <person name="Keating K."/>
            <person name="Fields C.J."/>
        </authorList>
    </citation>
    <scope>NUCLEOTIDE SEQUENCE</scope>
    <source>
        <strain evidence="3">Niue_2</strain>
        <tissue evidence="3">Leaf</tissue>
    </source>
</reference>
<dbReference type="OrthoDB" id="671439at2759"/>
<comment type="caution">
    <text evidence="3">The sequence shown here is derived from an EMBL/GenBank/DDBJ whole genome shotgun (WGS) entry which is preliminary data.</text>
</comment>
<evidence type="ECO:0000313" key="4">
    <source>
        <dbReference type="Proteomes" id="UP000652761"/>
    </source>
</evidence>
<name>A0A843VWZ9_COLES</name>
<proteinExistence type="inferred from homology"/>
<keyword evidence="2" id="KW-0808">Transferase</keyword>
<dbReference type="Gene3D" id="3.30.559.10">
    <property type="entry name" value="Chloramphenicol acetyltransferase-like domain"/>
    <property type="match status" value="2"/>
</dbReference>
<keyword evidence="4" id="KW-1185">Reference proteome</keyword>
<evidence type="ECO:0000256" key="2">
    <source>
        <dbReference type="ARBA" id="ARBA00022679"/>
    </source>
</evidence>
<protein>
    <submittedName>
        <fullName evidence="3">Uncharacterized protein</fullName>
    </submittedName>
</protein>
<dbReference type="AlphaFoldDB" id="A0A843VWZ9"/>
<comment type="similarity">
    <text evidence="1">Belongs to the plant acyltransferase family.</text>
</comment>
<dbReference type="EMBL" id="NMUH01002249">
    <property type="protein sequence ID" value="MQL98847.1"/>
    <property type="molecule type" value="Genomic_DNA"/>
</dbReference>
<organism evidence="3 4">
    <name type="scientific">Colocasia esculenta</name>
    <name type="common">Wild taro</name>
    <name type="synonym">Arum esculentum</name>
    <dbReference type="NCBI Taxonomy" id="4460"/>
    <lineage>
        <taxon>Eukaryota</taxon>
        <taxon>Viridiplantae</taxon>
        <taxon>Streptophyta</taxon>
        <taxon>Embryophyta</taxon>
        <taxon>Tracheophyta</taxon>
        <taxon>Spermatophyta</taxon>
        <taxon>Magnoliopsida</taxon>
        <taxon>Liliopsida</taxon>
        <taxon>Araceae</taxon>
        <taxon>Aroideae</taxon>
        <taxon>Colocasieae</taxon>
        <taxon>Colocasia</taxon>
    </lineage>
</organism>
<dbReference type="Proteomes" id="UP000652761">
    <property type="component" value="Unassembled WGS sequence"/>
</dbReference>
<dbReference type="InterPro" id="IPR023213">
    <property type="entry name" value="CAT-like_dom_sf"/>
</dbReference>
<sequence length="436" mass="47889">MAPAASALSFSVRRSNPVLVTPAEPTPHELKRLSDIDLQRGQRTVVSGIWFYASNPAMRGKEPAAVVRDALSKALVYYYPFAGRLREAPDRRIVVECTGEGALFAEADANVRLEELEGELQPPFPCTEKFFCNAQEGAGGFLDSPLLLVQVTRLACGGFVMGVEHNHAVADAQGLVQLLQAMGELARGAPSPSLLPVWRRELLAARDPPRVTCVHREFEDSGEAPKELPDGWVLRSFFLHPARPAELKKQLPDDLRASATTFDVLAAYIWRCRTVALRLEPEEAVRALCFVTTRGRFPVLAPDGYYGNSFAHPAAVTTAGGLCGRPMEYAVRLVREAKSQVTEEYMRSAADLSAIRGWPYPVASPGTVMVSDLRHVRFRDVDFGWGKALYAGTSDTFTPVCIFTAHRDPCSGEEGIMVSIRLPPAAMERFAREMKA</sequence>
<dbReference type="InterPro" id="IPR050898">
    <property type="entry name" value="Plant_acyltransferase"/>
</dbReference>
<evidence type="ECO:0000313" key="3">
    <source>
        <dbReference type="EMBL" id="MQL98847.1"/>
    </source>
</evidence>
<dbReference type="Pfam" id="PF02458">
    <property type="entry name" value="Transferase"/>
    <property type="match status" value="1"/>
</dbReference>
<gene>
    <name evidence="3" type="ORF">Taro_031566</name>
</gene>
<dbReference type="PANTHER" id="PTHR31147">
    <property type="entry name" value="ACYL TRANSFERASE 4"/>
    <property type="match status" value="1"/>
</dbReference>